<dbReference type="EMBL" id="AXCY01000120">
    <property type="protein sequence ID" value="KGM09134.1"/>
    <property type="molecule type" value="Genomic_DNA"/>
</dbReference>
<evidence type="ECO:0000313" key="1">
    <source>
        <dbReference type="EMBL" id="KGM09134.1"/>
    </source>
</evidence>
<proteinExistence type="predicted"/>
<reference evidence="1 2" key="1">
    <citation type="submission" date="2013-08" db="EMBL/GenBank/DDBJ databases">
        <title>Genome sequencing of Cellulomonas carbonis T26.</title>
        <authorList>
            <person name="Chen F."/>
            <person name="Li Y."/>
            <person name="Wang G."/>
        </authorList>
    </citation>
    <scope>NUCLEOTIDE SEQUENCE [LARGE SCALE GENOMIC DNA]</scope>
    <source>
        <strain evidence="1 2">T26</strain>
    </source>
</reference>
<evidence type="ECO:0000313" key="2">
    <source>
        <dbReference type="Proteomes" id="UP000029839"/>
    </source>
</evidence>
<dbReference type="Proteomes" id="UP000029839">
    <property type="component" value="Unassembled WGS sequence"/>
</dbReference>
<organism evidence="1 2">
    <name type="scientific">Cellulomonas carbonis T26</name>
    <dbReference type="NCBI Taxonomy" id="947969"/>
    <lineage>
        <taxon>Bacteria</taxon>
        <taxon>Bacillati</taxon>
        <taxon>Actinomycetota</taxon>
        <taxon>Actinomycetes</taxon>
        <taxon>Micrococcales</taxon>
        <taxon>Cellulomonadaceae</taxon>
        <taxon>Cellulomonas</taxon>
    </lineage>
</organism>
<reference evidence="1 2" key="2">
    <citation type="journal article" date="2015" name="Stand. Genomic Sci.">
        <title>Draft genome sequence of Cellulomonas carbonis T26(T) and comparative analysis of six Cellulomonas genomes.</title>
        <authorList>
            <person name="Zhuang W."/>
            <person name="Zhang S."/>
            <person name="Xia X."/>
            <person name="Wang G."/>
        </authorList>
    </citation>
    <scope>NUCLEOTIDE SEQUENCE [LARGE SCALE GENOMIC DNA]</scope>
    <source>
        <strain evidence="1 2">T26</strain>
    </source>
</reference>
<name>A0A0A0BPX9_9CELL</name>
<dbReference type="AlphaFoldDB" id="A0A0A0BPX9"/>
<comment type="caution">
    <text evidence="1">The sequence shown here is derived from an EMBL/GenBank/DDBJ whole genome shotgun (WGS) entry which is preliminary data.</text>
</comment>
<evidence type="ECO:0008006" key="3">
    <source>
        <dbReference type="Google" id="ProtNLM"/>
    </source>
</evidence>
<protein>
    <recommendedName>
        <fullName evidence="3">Lipoprotein</fullName>
    </recommendedName>
</protein>
<gene>
    <name evidence="1" type="ORF">N868_04395</name>
</gene>
<sequence>MVVALGLGGCGTTDGTPRGEHVVAPSSVALPYRVDVPDVADAGCPPHAFDVPAPSSVATVGTGAGASEATVPLGDGAHLLAVCLGRVADVGTVDEIAAAPASEGTTLVGTLDVTSPHGDGVRRTTRIGDQLLSDHLVERDGWVHVVGYLRRADQGDRHQGVVDAVLSSWSWTGR</sequence>
<accession>A0A0A0BPX9</accession>
<keyword evidence="2" id="KW-1185">Reference proteome</keyword>